<evidence type="ECO:0000256" key="2">
    <source>
        <dbReference type="ARBA" id="ARBA00004406"/>
    </source>
</evidence>
<feature type="domain" description="CRAL-TRIO" evidence="17">
    <location>
        <begin position="146"/>
        <end position="279"/>
    </location>
</feature>
<dbReference type="SMART" id="SM00516">
    <property type="entry name" value="SEC14"/>
    <property type="match status" value="1"/>
</dbReference>
<keyword evidence="6 16" id="KW-0963">Cytoplasm</keyword>
<evidence type="ECO:0000256" key="12">
    <source>
        <dbReference type="ARBA" id="ARBA00023055"/>
    </source>
</evidence>
<sequence>QPTKTSTPVSSEPVWPELTPEHPISKLLGLLPDILDQAAHNEVYGVTLKPEGSFHTKLILQKFLRANANDIEKAKTQLLGTLKWRKEFEPWNAAKEVYSRKNFGGLGYIIELEDVPESPNKKDIATFNIYGAVEDNKATFGDLDGFIRWRVGLMERGIQKLSLPNATKPIPDHGAGPDPYQGIQIHDYLSVSFLRQDPLVKAASKKTIEIMQAHYPETLARKFFVNVPLLMGWMFTAMKLFLAKETVRKFTVLSYGNQLVNELGKSVPASYGGTGSELDMAGETLKL</sequence>
<dbReference type="SUPFAM" id="SSF52087">
    <property type="entry name" value="CRAL/TRIO domain"/>
    <property type="match status" value="1"/>
</dbReference>
<evidence type="ECO:0000256" key="15">
    <source>
        <dbReference type="ARBA" id="ARBA00024180"/>
    </source>
</evidence>
<keyword evidence="13 16" id="KW-0472">Membrane</keyword>
<dbReference type="GO" id="GO:0017157">
    <property type="term" value="P:regulation of exocytosis"/>
    <property type="evidence" value="ECO:0007669"/>
    <property type="project" value="TreeGrafter"/>
</dbReference>
<keyword evidence="19" id="KW-1185">Reference proteome</keyword>
<dbReference type="SUPFAM" id="SSF46938">
    <property type="entry name" value="CRAL/TRIO N-terminal domain"/>
    <property type="match status" value="1"/>
</dbReference>
<evidence type="ECO:0000256" key="5">
    <source>
        <dbReference type="ARBA" id="ARBA00022448"/>
    </source>
</evidence>
<keyword evidence="9 16" id="KW-0256">Endoplasmic reticulum</keyword>
<comment type="cofactor">
    <cofactor evidence="1">
        <name>heme b</name>
        <dbReference type="ChEBI" id="CHEBI:60344"/>
    </cofactor>
</comment>
<accession>A0A9P4SKF1</accession>
<dbReference type="GO" id="GO:0008526">
    <property type="term" value="F:phosphatidylinositol transfer activity"/>
    <property type="evidence" value="ECO:0007669"/>
    <property type="project" value="UniProtKB-UniRule"/>
</dbReference>
<dbReference type="GO" id="GO:0032541">
    <property type="term" value="C:cortical endoplasmic reticulum"/>
    <property type="evidence" value="ECO:0007669"/>
    <property type="project" value="TreeGrafter"/>
</dbReference>
<dbReference type="FunFam" id="3.40.525.10:FF:000018">
    <property type="entry name" value="Phosphatidylinositol transfer protein SFH5"/>
    <property type="match status" value="1"/>
</dbReference>
<dbReference type="InterPro" id="IPR042938">
    <property type="entry name" value="Sfh5"/>
</dbReference>
<evidence type="ECO:0000313" key="18">
    <source>
        <dbReference type="EMBL" id="KAF2843457.1"/>
    </source>
</evidence>
<dbReference type="GO" id="GO:0046872">
    <property type="term" value="F:metal ion binding"/>
    <property type="evidence" value="ECO:0007669"/>
    <property type="project" value="UniProtKB-KW"/>
</dbReference>
<evidence type="ECO:0000256" key="4">
    <source>
        <dbReference type="ARBA" id="ARBA00018320"/>
    </source>
</evidence>
<evidence type="ECO:0000256" key="7">
    <source>
        <dbReference type="ARBA" id="ARBA00022617"/>
    </source>
</evidence>
<dbReference type="InterPro" id="IPR001251">
    <property type="entry name" value="CRAL-TRIO_dom"/>
</dbReference>
<feature type="non-terminal residue" evidence="18">
    <location>
        <position position="1"/>
    </location>
</feature>
<evidence type="ECO:0000259" key="17">
    <source>
        <dbReference type="PROSITE" id="PS50191"/>
    </source>
</evidence>
<comment type="subcellular location">
    <subcellularLocation>
        <location evidence="16">Cytoplasm</location>
    </subcellularLocation>
    <subcellularLocation>
        <location evidence="2 16">Endoplasmic reticulum membrane</location>
        <topology evidence="2 16">Peripheral membrane protein</topology>
    </subcellularLocation>
    <subcellularLocation>
        <location evidence="16">Microsome membrane</location>
        <topology evidence="16">Peripheral membrane protein</topology>
    </subcellularLocation>
</comment>
<feature type="non-terminal residue" evidence="18">
    <location>
        <position position="287"/>
    </location>
</feature>
<evidence type="ECO:0000256" key="11">
    <source>
        <dbReference type="ARBA" id="ARBA00023004"/>
    </source>
</evidence>
<evidence type="ECO:0000256" key="16">
    <source>
        <dbReference type="RuleBase" id="RU367059"/>
    </source>
</evidence>
<gene>
    <name evidence="18" type="ORF">M501DRAFT_914497</name>
</gene>
<dbReference type="Pfam" id="PF00650">
    <property type="entry name" value="CRAL_TRIO"/>
    <property type="match status" value="1"/>
</dbReference>
<dbReference type="CDD" id="cd00170">
    <property type="entry name" value="SEC14"/>
    <property type="match status" value="1"/>
</dbReference>
<keyword evidence="8" id="KW-0479">Metal-binding</keyword>
<evidence type="ECO:0000256" key="3">
    <source>
        <dbReference type="ARBA" id="ARBA00006667"/>
    </source>
</evidence>
<dbReference type="Proteomes" id="UP000799429">
    <property type="component" value="Unassembled WGS sequence"/>
</dbReference>
<comment type="caution">
    <text evidence="18">The sequence shown here is derived from an EMBL/GenBank/DDBJ whole genome shotgun (WGS) entry which is preliminary data.</text>
</comment>
<evidence type="ECO:0000256" key="14">
    <source>
        <dbReference type="ARBA" id="ARBA00024146"/>
    </source>
</evidence>
<comment type="function">
    <text evidence="15">Non-classical phosphatidylinositol (PtdIns) transfer protein (PITP), which exhibits PtdIns-binding/transfer activity in the absence of detectable PtdCho-binding/transfer activity. Regulates PtdIns(4,5)P2 homeostasis at the plasma membrane. Heme-binding protein that may play a role in organic oxidant-induced stress responses.</text>
</comment>
<evidence type="ECO:0000256" key="6">
    <source>
        <dbReference type="ARBA" id="ARBA00022490"/>
    </source>
</evidence>
<dbReference type="InterPro" id="IPR011074">
    <property type="entry name" value="CRAL/TRIO_N_dom"/>
</dbReference>
<evidence type="ECO:0000256" key="9">
    <source>
        <dbReference type="ARBA" id="ARBA00022824"/>
    </source>
</evidence>
<organism evidence="18 19">
    <name type="scientific">Patellaria atrata CBS 101060</name>
    <dbReference type="NCBI Taxonomy" id="1346257"/>
    <lineage>
        <taxon>Eukaryota</taxon>
        <taxon>Fungi</taxon>
        <taxon>Dikarya</taxon>
        <taxon>Ascomycota</taxon>
        <taxon>Pezizomycotina</taxon>
        <taxon>Dothideomycetes</taxon>
        <taxon>Dothideomycetes incertae sedis</taxon>
        <taxon>Patellariales</taxon>
        <taxon>Patellariaceae</taxon>
        <taxon>Patellaria</taxon>
    </lineage>
</organism>
<keyword evidence="5 16" id="KW-0813">Transport</keyword>
<reference evidence="18" key="1">
    <citation type="journal article" date="2020" name="Stud. Mycol.">
        <title>101 Dothideomycetes genomes: a test case for predicting lifestyles and emergence of pathogens.</title>
        <authorList>
            <person name="Haridas S."/>
            <person name="Albert R."/>
            <person name="Binder M."/>
            <person name="Bloem J."/>
            <person name="Labutti K."/>
            <person name="Salamov A."/>
            <person name="Andreopoulos B."/>
            <person name="Baker S."/>
            <person name="Barry K."/>
            <person name="Bills G."/>
            <person name="Bluhm B."/>
            <person name="Cannon C."/>
            <person name="Castanera R."/>
            <person name="Culley D."/>
            <person name="Daum C."/>
            <person name="Ezra D."/>
            <person name="Gonzalez J."/>
            <person name="Henrissat B."/>
            <person name="Kuo A."/>
            <person name="Liang C."/>
            <person name="Lipzen A."/>
            <person name="Lutzoni F."/>
            <person name="Magnuson J."/>
            <person name="Mondo S."/>
            <person name="Nolan M."/>
            <person name="Ohm R."/>
            <person name="Pangilinan J."/>
            <person name="Park H.-J."/>
            <person name="Ramirez L."/>
            <person name="Alfaro M."/>
            <person name="Sun H."/>
            <person name="Tritt A."/>
            <person name="Yoshinaga Y."/>
            <person name="Zwiers L.-H."/>
            <person name="Turgeon B."/>
            <person name="Goodwin S."/>
            <person name="Spatafora J."/>
            <person name="Crous P."/>
            <person name="Grigoriev I."/>
        </authorList>
    </citation>
    <scope>NUCLEOTIDE SEQUENCE</scope>
    <source>
        <strain evidence="18">CBS 101060</strain>
    </source>
</reference>
<dbReference type="Pfam" id="PF03765">
    <property type="entry name" value="CRAL_TRIO_N"/>
    <property type="match status" value="1"/>
</dbReference>
<proteinExistence type="inferred from homology"/>
<comment type="similarity">
    <text evidence="3 16">Belongs to the SFH5 family.</text>
</comment>
<dbReference type="PANTHER" id="PTHR47669">
    <property type="entry name" value="PHOSPHATIDYLINOSITOL TRANSFER PROTEIN SFH5"/>
    <property type="match status" value="1"/>
</dbReference>
<dbReference type="PANTHER" id="PTHR47669:SF1">
    <property type="entry name" value="PHOSPHATIDYLINOSITOL TRANSFER PROTEIN SFH5"/>
    <property type="match status" value="1"/>
</dbReference>
<dbReference type="EMBL" id="MU006089">
    <property type="protein sequence ID" value="KAF2843457.1"/>
    <property type="molecule type" value="Genomic_DNA"/>
</dbReference>
<keyword evidence="11" id="KW-0408">Iron</keyword>
<dbReference type="PROSITE" id="PS50191">
    <property type="entry name" value="CRAL_TRIO"/>
    <property type="match status" value="1"/>
</dbReference>
<evidence type="ECO:0000256" key="8">
    <source>
        <dbReference type="ARBA" id="ARBA00022723"/>
    </source>
</evidence>
<dbReference type="GO" id="GO:0005829">
    <property type="term" value="C:cytosol"/>
    <property type="evidence" value="ECO:0007669"/>
    <property type="project" value="TreeGrafter"/>
</dbReference>
<evidence type="ECO:0000313" key="19">
    <source>
        <dbReference type="Proteomes" id="UP000799429"/>
    </source>
</evidence>
<evidence type="ECO:0000256" key="1">
    <source>
        <dbReference type="ARBA" id="ARBA00001970"/>
    </source>
</evidence>
<dbReference type="GO" id="GO:0005789">
    <property type="term" value="C:endoplasmic reticulum membrane"/>
    <property type="evidence" value="ECO:0007669"/>
    <property type="project" value="UniProtKB-SubCell"/>
</dbReference>
<dbReference type="AlphaFoldDB" id="A0A9P4SKF1"/>
<evidence type="ECO:0000256" key="10">
    <source>
        <dbReference type="ARBA" id="ARBA00022848"/>
    </source>
</evidence>
<evidence type="ECO:0000256" key="13">
    <source>
        <dbReference type="ARBA" id="ARBA00023136"/>
    </source>
</evidence>
<keyword evidence="12 16" id="KW-0445">Lipid transport</keyword>
<dbReference type="OrthoDB" id="75724at2759"/>
<dbReference type="InterPro" id="IPR036273">
    <property type="entry name" value="CRAL/TRIO_N_dom_sf"/>
</dbReference>
<name>A0A9P4SKF1_9PEZI</name>
<dbReference type="InterPro" id="IPR036865">
    <property type="entry name" value="CRAL-TRIO_dom_sf"/>
</dbReference>
<keyword evidence="7" id="KW-0349">Heme</keyword>
<dbReference type="GO" id="GO:0005886">
    <property type="term" value="C:plasma membrane"/>
    <property type="evidence" value="ECO:0007669"/>
    <property type="project" value="TreeGrafter"/>
</dbReference>
<comment type="catalytic activity">
    <reaction evidence="14">
        <text>a 1,2-diacyl-sn-glycero-3-phospho-(1D-myo-inositol)(in) = a 1,2-diacyl-sn-glycero-3-phospho-(1D-myo-inositol)(out)</text>
        <dbReference type="Rhea" id="RHEA:38691"/>
        <dbReference type="ChEBI" id="CHEBI:57880"/>
    </reaction>
    <physiologicalReaction direction="left-to-right" evidence="14">
        <dbReference type="Rhea" id="RHEA:38692"/>
    </physiologicalReaction>
</comment>
<protein>
    <recommendedName>
        <fullName evidence="4 16">Phosphatidylinositol transfer protein SFH5</fullName>
        <shortName evidence="16">PITP SFH5</shortName>
    </recommendedName>
</protein>
<keyword evidence="10 16" id="KW-0492">Microsome</keyword>
<dbReference type="Gene3D" id="3.40.525.10">
    <property type="entry name" value="CRAL-TRIO lipid binding domain"/>
    <property type="match status" value="1"/>
</dbReference>
<dbReference type="GO" id="GO:0043001">
    <property type="term" value="P:Golgi to plasma membrane protein transport"/>
    <property type="evidence" value="ECO:0007669"/>
    <property type="project" value="TreeGrafter"/>
</dbReference>